<comment type="similarity">
    <text evidence="3">Belongs to the glycosyl hydrolase 24 family.</text>
</comment>
<organism evidence="5 6">
    <name type="scientific">Erwinia persicina</name>
    <dbReference type="NCBI Taxonomy" id="55211"/>
    <lineage>
        <taxon>Bacteria</taxon>
        <taxon>Pseudomonadati</taxon>
        <taxon>Pseudomonadota</taxon>
        <taxon>Gammaproteobacteria</taxon>
        <taxon>Enterobacterales</taxon>
        <taxon>Erwiniaceae</taxon>
        <taxon>Erwinia</taxon>
    </lineage>
</organism>
<protein>
    <recommendedName>
        <fullName evidence="3">Lysozyme</fullName>
        <ecNumber evidence="3">3.2.1.17</ecNumber>
    </recommendedName>
</protein>
<accession>A0A3S7S4C2</accession>
<keyword evidence="1 3" id="KW-0929">Antimicrobial</keyword>
<dbReference type="PANTHER" id="PTHR37406:SF1">
    <property type="entry name" value="T4-TYPE LYSOZYME 1-RELATED"/>
    <property type="match status" value="1"/>
</dbReference>
<dbReference type="SUPFAM" id="SSF53955">
    <property type="entry name" value="Lysozyme-like"/>
    <property type="match status" value="1"/>
</dbReference>
<dbReference type="Proteomes" id="UP000306393">
    <property type="component" value="Unassembled WGS sequence"/>
</dbReference>
<dbReference type="GO" id="GO:0042742">
    <property type="term" value="P:defense response to bacterium"/>
    <property type="evidence" value="ECO:0007669"/>
    <property type="project" value="UniProtKB-KW"/>
</dbReference>
<dbReference type="PANTHER" id="PTHR37406">
    <property type="entry name" value="T4-TYPE LYSOZYME 1-RELATED"/>
    <property type="match status" value="1"/>
</dbReference>
<dbReference type="InterPro" id="IPR002196">
    <property type="entry name" value="Glyco_hydro_24"/>
</dbReference>
<keyword evidence="3" id="KW-0326">Glycosidase</keyword>
<dbReference type="EMBL" id="JACYNN010000021">
    <property type="protein sequence ID" value="MBD8108606.1"/>
    <property type="molecule type" value="Genomic_DNA"/>
</dbReference>
<reference evidence="5 6" key="1">
    <citation type="journal article" date="2019" name="Sci. Rep.">
        <title>Differences in resource use lead to coexistence of seed-transmitted microbial populations.</title>
        <authorList>
            <person name="Torres-Cortes G."/>
            <person name="Garcia B.J."/>
            <person name="Compant S."/>
            <person name="Rezki S."/>
            <person name="Jones P."/>
            <person name="Preveaux A."/>
            <person name="Briand M."/>
            <person name="Roulet A."/>
            <person name="Bouchez O."/>
            <person name="Jacobson D."/>
            <person name="Barret M."/>
        </authorList>
    </citation>
    <scope>NUCLEOTIDE SEQUENCE [LARGE SCALE GENOMIC DNA]</scope>
    <source>
        <strain evidence="5 6">CFBP13511</strain>
    </source>
</reference>
<proteinExistence type="inferred from homology"/>
<evidence type="ECO:0000313" key="4">
    <source>
        <dbReference type="EMBL" id="MBD8108606.1"/>
    </source>
</evidence>
<dbReference type="Pfam" id="PF00959">
    <property type="entry name" value="Phage_lysozyme"/>
    <property type="match status" value="1"/>
</dbReference>
<dbReference type="InterPro" id="IPR052619">
    <property type="entry name" value="Phage_lysozyme-like"/>
</dbReference>
<dbReference type="STRING" id="1219360.GCA_001571305_01217"/>
<dbReference type="CDD" id="cd00735">
    <property type="entry name" value="T4-like_lys"/>
    <property type="match status" value="1"/>
</dbReference>
<dbReference type="GO" id="GO:0009253">
    <property type="term" value="P:peptidoglycan catabolic process"/>
    <property type="evidence" value="ECO:0007669"/>
    <property type="project" value="InterPro"/>
</dbReference>
<sequence>MSKIIQILLFEEGYKERPYRDTEGFPTVGCGIKIGPAGAALNNYLFAVPRKVGEVWMQALLDRQNDEMLRQPAIQAALRQCSPPRADVLYSMAYQLGTQGLSAFKQTLQRVADGDFAGAAESMLDSLWARQTPGRARRHAEVMRSGTYKSYQEVL</sequence>
<gene>
    <name evidence="5" type="ORF">EpCFBP13511_05030</name>
    <name evidence="4" type="ORF">IFT93_19660</name>
</gene>
<dbReference type="GO" id="GO:0031640">
    <property type="term" value="P:killing of cells of another organism"/>
    <property type="evidence" value="ECO:0007669"/>
    <property type="project" value="UniProtKB-KW"/>
</dbReference>
<evidence type="ECO:0000256" key="2">
    <source>
        <dbReference type="ARBA" id="ARBA00022638"/>
    </source>
</evidence>
<comment type="caution">
    <text evidence="5">The sequence shown here is derived from an EMBL/GenBank/DDBJ whole genome shotgun (WGS) entry which is preliminary data.</text>
</comment>
<dbReference type="KEGG" id="epe:CI789_10100"/>
<dbReference type="GeneID" id="67477177"/>
<comment type="catalytic activity">
    <reaction evidence="3">
        <text>Hydrolysis of (1-&gt;4)-beta-linkages between N-acetylmuramic acid and N-acetyl-D-glucosamine residues in a peptidoglycan and between N-acetyl-D-glucosamine residues in chitodextrins.</text>
        <dbReference type="EC" id="3.2.1.17"/>
    </reaction>
</comment>
<evidence type="ECO:0000313" key="5">
    <source>
        <dbReference type="EMBL" id="TKJ93048.1"/>
    </source>
</evidence>
<dbReference type="Gene3D" id="1.10.530.40">
    <property type="match status" value="1"/>
</dbReference>
<dbReference type="RefSeq" id="WP_062743687.1">
    <property type="nucleotide sequence ID" value="NZ_CP022725.1"/>
</dbReference>
<keyword evidence="7" id="KW-1185">Reference proteome</keyword>
<name>A0A3S7S4C2_9GAMM</name>
<dbReference type="InterPro" id="IPR001165">
    <property type="entry name" value="T4-type_lysozyme"/>
</dbReference>
<evidence type="ECO:0000256" key="3">
    <source>
        <dbReference type="RuleBase" id="RU003788"/>
    </source>
</evidence>
<reference evidence="4 7" key="2">
    <citation type="journal article" date="2020" name="FEMS Microbiol. Ecol.">
        <title>Temporal dynamics of bacterial communities during seed development and maturation.</title>
        <authorList>
            <person name="Chesneau G."/>
            <person name="Torres-Cortes G."/>
            <person name="Briand M."/>
            <person name="Darrasse A."/>
            <person name="Preveaux A."/>
            <person name="Marais C."/>
            <person name="Jacques M.A."/>
            <person name="Shade A."/>
            <person name="Barret M."/>
        </authorList>
    </citation>
    <scope>NUCLEOTIDE SEQUENCE [LARGE SCALE GENOMIC DNA]</scope>
    <source>
        <strain evidence="4 7">CFBP13732</strain>
    </source>
</reference>
<keyword evidence="3 4" id="KW-0378">Hydrolase</keyword>
<dbReference type="EMBL" id="QGAC01000004">
    <property type="protein sequence ID" value="TKJ93048.1"/>
    <property type="molecule type" value="Genomic_DNA"/>
</dbReference>
<evidence type="ECO:0000256" key="1">
    <source>
        <dbReference type="ARBA" id="ARBA00022529"/>
    </source>
</evidence>
<evidence type="ECO:0000313" key="7">
    <source>
        <dbReference type="Proteomes" id="UP000661012"/>
    </source>
</evidence>
<dbReference type="GO" id="GO:0016998">
    <property type="term" value="P:cell wall macromolecule catabolic process"/>
    <property type="evidence" value="ECO:0007669"/>
    <property type="project" value="InterPro"/>
</dbReference>
<dbReference type="OrthoDB" id="9091992at2"/>
<dbReference type="GO" id="GO:0003796">
    <property type="term" value="F:lysozyme activity"/>
    <property type="evidence" value="ECO:0007669"/>
    <property type="project" value="UniProtKB-EC"/>
</dbReference>
<dbReference type="EC" id="3.2.1.17" evidence="3"/>
<dbReference type="AlphaFoldDB" id="A0A3S7S4C2"/>
<dbReference type="InterPro" id="IPR023346">
    <property type="entry name" value="Lysozyme-like_dom_sf"/>
</dbReference>
<keyword evidence="2 3" id="KW-0081">Bacteriolytic enzyme</keyword>
<dbReference type="PRINTS" id="PR00684">
    <property type="entry name" value="T4LYSOZYME"/>
</dbReference>
<dbReference type="Proteomes" id="UP000661012">
    <property type="component" value="Unassembled WGS sequence"/>
</dbReference>
<evidence type="ECO:0000313" key="6">
    <source>
        <dbReference type="Proteomes" id="UP000306393"/>
    </source>
</evidence>
<dbReference type="InterPro" id="IPR023347">
    <property type="entry name" value="Lysozyme_dom_sf"/>
</dbReference>